<feature type="compositionally biased region" description="Polar residues" evidence="1">
    <location>
        <begin position="35"/>
        <end position="46"/>
    </location>
</feature>
<keyword evidence="3" id="KW-1185">Reference proteome</keyword>
<accession>A0A671FQV0</accession>
<reference evidence="2" key="5">
    <citation type="submission" date="2025-09" db="UniProtKB">
        <authorList>
            <consortium name="Ensembl"/>
        </authorList>
    </citation>
    <scope>IDENTIFICATION</scope>
</reference>
<organism evidence="2 3">
    <name type="scientific">Rhinolophus ferrumequinum</name>
    <name type="common">Greater horseshoe bat</name>
    <dbReference type="NCBI Taxonomy" id="59479"/>
    <lineage>
        <taxon>Eukaryota</taxon>
        <taxon>Metazoa</taxon>
        <taxon>Chordata</taxon>
        <taxon>Craniata</taxon>
        <taxon>Vertebrata</taxon>
        <taxon>Euteleostomi</taxon>
        <taxon>Mammalia</taxon>
        <taxon>Eutheria</taxon>
        <taxon>Laurasiatheria</taxon>
        <taxon>Chiroptera</taxon>
        <taxon>Yinpterochiroptera</taxon>
        <taxon>Rhinolophoidea</taxon>
        <taxon>Rhinolophidae</taxon>
        <taxon>Rhinolophinae</taxon>
        <taxon>Rhinolophus</taxon>
    </lineage>
</organism>
<reference evidence="2 3" key="1">
    <citation type="journal article" date="2015" name="Annu Rev Anim Biosci">
        <title>The Genome 10K Project: a way forward.</title>
        <authorList>
            <person name="Koepfli K.P."/>
            <person name="Paten B."/>
            <person name="O'Brien S.J."/>
            <person name="Koepfli K.P."/>
            <person name="Paten B."/>
            <person name="Antunes A."/>
            <person name="Belov K."/>
            <person name="Bustamante C."/>
            <person name="Castoe T.A."/>
            <person name="Clawson H."/>
            <person name="Crawford A.J."/>
            <person name="Diekhans M."/>
            <person name="Distel D."/>
            <person name="Durbin R."/>
            <person name="Earl D."/>
            <person name="Fujita M.K."/>
            <person name="Gamble T."/>
            <person name="Georges A."/>
            <person name="Gemmell N."/>
            <person name="Gilbert M.T."/>
            <person name="Graves J.M."/>
            <person name="Green R.E."/>
            <person name="Hickey G."/>
            <person name="Jarvis E.D."/>
            <person name="Johnson W."/>
            <person name="Komissarov A."/>
            <person name="Korf I."/>
            <person name="Kuhn R."/>
            <person name="Larkin D.M."/>
            <person name="Lewin H."/>
            <person name="Lopez J.V."/>
            <person name="Ma J."/>
            <person name="Marques-Bonet T."/>
            <person name="Miller W."/>
            <person name="Murphy R."/>
            <person name="Pevzner P."/>
            <person name="Shapiro B."/>
            <person name="Steiner C."/>
            <person name="Tamazian G."/>
            <person name="Venkatesh B."/>
            <person name="Wang J."/>
            <person name="Wayne R."/>
            <person name="Wiley E."/>
            <person name="Yang H."/>
            <person name="Zhang G."/>
            <person name="Haussler D."/>
            <person name="Ryder O."/>
            <person name="O'Brien S.J."/>
        </authorList>
    </citation>
    <scope>NUCLEOTIDE SEQUENCE</scope>
</reference>
<name>A0A671FQV0_RHIFE</name>
<dbReference type="Ensembl" id="ENSRFET00010030525.1">
    <property type="protein sequence ID" value="ENSRFEP00010028123.1"/>
    <property type="gene ID" value="ENSRFEG00010018699.1"/>
</dbReference>
<protein>
    <submittedName>
        <fullName evidence="2">Uncharacterized protein</fullName>
    </submittedName>
</protein>
<proteinExistence type="predicted"/>
<reference evidence="2" key="4">
    <citation type="submission" date="2025-08" db="UniProtKB">
        <authorList>
            <consortium name="Ensembl"/>
        </authorList>
    </citation>
    <scope>IDENTIFICATION</scope>
</reference>
<evidence type="ECO:0000313" key="3">
    <source>
        <dbReference type="Proteomes" id="UP000472240"/>
    </source>
</evidence>
<dbReference type="AlphaFoldDB" id="A0A671FQV0"/>
<feature type="region of interest" description="Disordered" evidence="1">
    <location>
        <begin position="1"/>
        <end position="46"/>
    </location>
</feature>
<evidence type="ECO:0000256" key="1">
    <source>
        <dbReference type="SAM" id="MobiDB-lite"/>
    </source>
</evidence>
<evidence type="ECO:0000313" key="2">
    <source>
        <dbReference type="Ensembl" id="ENSRFEP00010028123.1"/>
    </source>
</evidence>
<sequence length="77" mass="8268">MDLLGDLLEPERSPRPAAGKEAQKGPLLFDDLPPASSTDSGTVSRLSQGQGDLCFLTISHQPAVAIQVLLTPPYPRW</sequence>
<reference evidence="2 3" key="2">
    <citation type="journal article" date="2018" name="Annu Rev Anim Biosci">
        <title>Bat Biology, Genomes, and the Bat1K Project: To Generate Chromosome-Level Genomes for All Living Bat Species.</title>
        <authorList>
            <person name="Teeling E.C."/>
            <person name="Vernes S.C."/>
            <person name="Davalos L.M."/>
            <person name="Ray D.A."/>
            <person name="Gilbert M.T.P."/>
            <person name="Myers E."/>
        </authorList>
    </citation>
    <scope>NUCLEOTIDE SEQUENCE</scope>
</reference>
<dbReference type="InParanoid" id="A0A671FQV0"/>
<dbReference type="Proteomes" id="UP000472240">
    <property type="component" value="Chromosome 12"/>
</dbReference>
<reference evidence="3" key="3">
    <citation type="submission" date="2018-12" db="EMBL/GenBank/DDBJ databases">
        <title>G10K-VGP greater horseshoe bat female genome, primary haplotype.</title>
        <authorList>
            <person name="Teeling E."/>
            <person name="Myers G."/>
            <person name="Vernes S."/>
            <person name="Pippel M."/>
            <person name="Winkler S."/>
            <person name="Fedrigo O."/>
            <person name="Rhie A."/>
            <person name="Koren S."/>
            <person name="Phillippy A."/>
            <person name="Lewin H."/>
            <person name="Damas J."/>
            <person name="Howe K."/>
            <person name="Mountcastle J."/>
            <person name="Jarvis E.D."/>
        </authorList>
    </citation>
    <scope>NUCLEOTIDE SEQUENCE [LARGE SCALE GENOMIC DNA]</scope>
</reference>